<dbReference type="KEGG" id="celz:E5225_13320"/>
<proteinExistence type="predicted"/>
<gene>
    <name evidence="1" type="ORF">E5225_13320</name>
</gene>
<dbReference type="RefSeq" id="WP_135973595.1">
    <property type="nucleotide sequence ID" value="NZ_CP039291.1"/>
</dbReference>
<name>A0A4P7SJT6_9CELL</name>
<dbReference type="AlphaFoldDB" id="A0A4P7SJT6"/>
<protein>
    <submittedName>
        <fullName evidence="1">Uncharacterized protein</fullName>
    </submittedName>
</protein>
<dbReference type="EMBL" id="CP039291">
    <property type="protein sequence ID" value="QCB94390.1"/>
    <property type="molecule type" value="Genomic_DNA"/>
</dbReference>
<reference evidence="1 2" key="1">
    <citation type="submission" date="2019-04" db="EMBL/GenBank/DDBJ databases">
        <title>Isolation and identification of Cellulomonas shaoxiangyii sp. Nov. isolated from feces of the Tibetan antelopes (Pantholops hodgsonii) in the Qinghai-Tibet plateau of China.</title>
        <authorList>
            <person name="Tian Z."/>
        </authorList>
    </citation>
    <scope>NUCLEOTIDE SEQUENCE [LARGE SCALE GENOMIC DNA]</scope>
    <source>
        <strain evidence="1 2">Z28</strain>
    </source>
</reference>
<organism evidence="1 2">
    <name type="scientific">Cellulomonas shaoxiangyii</name>
    <dbReference type="NCBI Taxonomy" id="2566013"/>
    <lineage>
        <taxon>Bacteria</taxon>
        <taxon>Bacillati</taxon>
        <taxon>Actinomycetota</taxon>
        <taxon>Actinomycetes</taxon>
        <taxon>Micrococcales</taxon>
        <taxon>Cellulomonadaceae</taxon>
        <taxon>Cellulomonas</taxon>
    </lineage>
</organism>
<accession>A0A4P7SJT6</accession>
<evidence type="ECO:0000313" key="2">
    <source>
        <dbReference type="Proteomes" id="UP000296469"/>
    </source>
</evidence>
<evidence type="ECO:0000313" key="1">
    <source>
        <dbReference type="EMBL" id="QCB94390.1"/>
    </source>
</evidence>
<dbReference type="Proteomes" id="UP000296469">
    <property type="component" value="Chromosome"/>
</dbReference>
<keyword evidence="2" id="KW-1185">Reference proteome</keyword>
<sequence length="100" mass="10451">MSDRYEVQPYVLSRSAQQWRDQAARARTAGDRLVDVSTAGFAPAVASAATSWAATWGGTVRTVASGADTIGAELLAAASSYGAADLDAQQRFDTWLDGAP</sequence>
<dbReference type="OrthoDB" id="5147468at2"/>